<accession>X1FJ25</accession>
<organism evidence="1">
    <name type="scientific">marine sediment metagenome</name>
    <dbReference type="NCBI Taxonomy" id="412755"/>
    <lineage>
        <taxon>unclassified sequences</taxon>
        <taxon>metagenomes</taxon>
        <taxon>ecological metagenomes</taxon>
    </lineage>
</organism>
<proteinExistence type="predicted"/>
<protein>
    <recommendedName>
        <fullName evidence="2">4Fe-4S ferredoxin-type domain-containing protein</fullName>
    </recommendedName>
</protein>
<gene>
    <name evidence="1" type="ORF">S03H2_05948</name>
</gene>
<name>X1FJ25_9ZZZZ</name>
<evidence type="ECO:0000313" key="1">
    <source>
        <dbReference type="EMBL" id="GAH29399.1"/>
    </source>
</evidence>
<evidence type="ECO:0008006" key="2">
    <source>
        <dbReference type="Google" id="ProtNLM"/>
    </source>
</evidence>
<reference evidence="1" key="1">
    <citation type="journal article" date="2014" name="Front. Microbiol.">
        <title>High frequency of phylogenetically diverse reductive dehalogenase-homologous genes in deep subseafloor sedimentary metagenomes.</title>
        <authorList>
            <person name="Kawai M."/>
            <person name="Futagami T."/>
            <person name="Toyoda A."/>
            <person name="Takaki Y."/>
            <person name="Nishi S."/>
            <person name="Hori S."/>
            <person name="Arai W."/>
            <person name="Tsubouchi T."/>
            <person name="Morono Y."/>
            <person name="Uchiyama I."/>
            <person name="Ito T."/>
            <person name="Fujiyama A."/>
            <person name="Inagaki F."/>
            <person name="Takami H."/>
        </authorList>
    </citation>
    <scope>NUCLEOTIDE SEQUENCE</scope>
    <source>
        <strain evidence="1">Expedition CK06-06</strain>
    </source>
</reference>
<sequence length="38" mass="3942">GTCLDVCPTKFGAVVKVSGEKVTVPSKPIPVTATKRNI</sequence>
<comment type="caution">
    <text evidence="1">The sequence shown here is derived from an EMBL/GenBank/DDBJ whole genome shotgun (WGS) entry which is preliminary data.</text>
</comment>
<dbReference type="EMBL" id="BARU01002539">
    <property type="protein sequence ID" value="GAH29399.1"/>
    <property type="molecule type" value="Genomic_DNA"/>
</dbReference>
<feature type="non-terminal residue" evidence="1">
    <location>
        <position position="1"/>
    </location>
</feature>
<dbReference type="AlphaFoldDB" id="X1FJ25"/>